<feature type="chain" id="PRO_5020875960" evidence="1">
    <location>
        <begin position="31"/>
        <end position="72"/>
    </location>
</feature>
<name>A0A4U5MQY6_STECR</name>
<organism evidence="2 3">
    <name type="scientific">Steinernema carpocapsae</name>
    <name type="common">Entomopathogenic nematode</name>
    <dbReference type="NCBI Taxonomy" id="34508"/>
    <lineage>
        <taxon>Eukaryota</taxon>
        <taxon>Metazoa</taxon>
        <taxon>Ecdysozoa</taxon>
        <taxon>Nematoda</taxon>
        <taxon>Chromadorea</taxon>
        <taxon>Rhabditida</taxon>
        <taxon>Tylenchina</taxon>
        <taxon>Panagrolaimomorpha</taxon>
        <taxon>Strongyloidoidea</taxon>
        <taxon>Steinernematidae</taxon>
        <taxon>Steinernema</taxon>
    </lineage>
</organism>
<keyword evidence="1" id="KW-0732">Signal</keyword>
<gene>
    <name evidence="2" type="ORF">L596_019405</name>
</gene>
<keyword evidence="3" id="KW-1185">Reference proteome</keyword>
<dbReference type="OrthoDB" id="5863167at2759"/>
<reference evidence="2 3" key="2">
    <citation type="journal article" date="2019" name="G3 (Bethesda)">
        <title>Hybrid Assembly of the Genome of the Entomopathogenic Nematode Steinernema carpocapsae Identifies the X-Chromosome.</title>
        <authorList>
            <person name="Serra L."/>
            <person name="Macchietto M."/>
            <person name="Macias-Munoz A."/>
            <person name="McGill C.J."/>
            <person name="Rodriguez I.M."/>
            <person name="Rodriguez B."/>
            <person name="Murad R."/>
            <person name="Mortazavi A."/>
        </authorList>
    </citation>
    <scope>NUCLEOTIDE SEQUENCE [LARGE SCALE GENOMIC DNA]</scope>
    <source>
        <strain evidence="2 3">ALL</strain>
    </source>
</reference>
<dbReference type="EMBL" id="AZBU02000006">
    <property type="protein sequence ID" value="TKR71872.1"/>
    <property type="molecule type" value="Genomic_DNA"/>
</dbReference>
<proteinExistence type="predicted"/>
<evidence type="ECO:0000313" key="2">
    <source>
        <dbReference type="EMBL" id="TKR71872.1"/>
    </source>
</evidence>
<protein>
    <submittedName>
        <fullName evidence="2">Uncharacterized protein</fullName>
    </submittedName>
</protein>
<evidence type="ECO:0000256" key="1">
    <source>
        <dbReference type="SAM" id="SignalP"/>
    </source>
</evidence>
<comment type="caution">
    <text evidence="2">The sequence shown here is derived from an EMBL/GenBank/DDBJ whole genome shotgun (WGS) entry which is preliminary data.</text>
</comment>
<feature type="signal peptide" evidence="1">
    <location>
        <begin position="1"/>
        <end position="30"/>
    </location>
</feature>
<evidence type="ECO:0000313" key="3">
    <source>
        <dbReference type="Proteomes" id="UP000298663"/>
    </source>
</evidence>
<dbReference type="Proteomes" id="UP000298663">
    <property type="component" value="Unassembled WGS sequence"/>
</dbReference>
<accession>A0A4U5MQY6</accession>
<dbReference type="AlphaFoldDB" id="A0A4U5MQY6"/>
<reference evidence="2 3" key="1">
    <citation type="journal article" date="2015" name="Genome Biol.">
        <title>Comparative genomics of Steinernema reveals deeply conserved gene regulatory networks.</title>
        <authorList>
            <person name="Dillman A.R."/>
            <person name="Macchietto M."/>
            <person name="Porter C.F."/>
            <person name="Rogers A."/>
            <person name="Williams B."/>
            <person name="Antoshechkin I."/>
            <person name="Lee M.M."/>
            <person name="Goodwin Z."/>
            <person name="Lu X."/>
            <person name="Lewis E.E."/>
            <person name="Goodrich-Blair H."/>
            <person name="Stock S.P."/>
            <person name="Adams B.J."/>
            <person name="Sternberg P.W."/>
            <person name="Mortazavi A."/>
        </authorList>
    </citation>
    <scope>NUCLEOTIDE SEQUENCE [LARGE SCALE GENOMIC DNA]</scope>
    <source>
        <strain evidence="2 3">ALL</strain>
    </source>
</reference>
<sequence length="72" mass="8045">MGNVMSAFGFNQPFLFTLLGIIIVLSVTVAVVTDGKPDDNAIYRDVEWERPRITVHSPLINPTQPQFRSKDA</sequence>